<dbReference type="InterPro" id="IPR001563">
    <property type="entry name" value="Peptidase_S10"/>
</dbReference>
<dbReference type="Gene3D" id="3.40.50.1820">
    <property type="entry name" value="alpha/beta hydrolase"/>
    <property type="match status" value="1"/>
</dbReference>
<keyword evidence="2" id="KW-0645">Protease</keyword>
<evidence type="ECO:0000313" key="4">
    <source>
        <dbReference type="Proteomes" id="UP001162131"/>
    </source>
</evidence>
<dbReference type="Proteomes" id="UP001162131">
    <property type="component" value="Unassembled WGS sequence"/>
</dbReference>
<dbReference type="PANTHER" id="PTHR11802">
    <property type="entry name" value="SERINE PROTEASE FAMILY S10 SERINE CARBOXYPEPTIDASE"/>
    <property type="match status" value="1"/>
</dbReference>
<keyword evidence="2" id="KW-0121">Carboxypeptidase</keyword>
<dbReference type="PANTHER" id="PTHR11802:SF201">
    <property type="entry name" value="CARBOXYPEPTIDASE"/>
    <property type="match status" value="1"/>
</dbReference>
<feature type="chain" id="PRO_5043103423" description="Carboxypeptidase" evidence="2">
    <location>
        <begin position="20"/>
        <end position="450"/>
    </location>
</feature>
<protein>
    <recommendedName>
        <fullName evidence="2">Carboxypeptidase</fullName>
        <ecNumber evidence="2">3.4.16.-</ecNumber>
    </recommendedName>
</protein>
<dbReference type="InterPro" id="IPR018202">
    <property type="entry name" value="Ser_caboxypep_ser_AS"/>
</dbReference>
<dbReference type="Pfam" id="PF00450">
    <property type="entry name" value="Peptidase_S10"/>
    <property type="match status" value="1"/>
</dbReference>
<dbReference type="GO" id="GO:0004185">
    <property type="term" value="F:serine-type carboxypeptidase activity"/>
    <property type="evidence" value="ECO:0007669"/>
    <property type="project" value="UniProtKB-UniRule"/>
</dbReference>
<gene>
    <name evidence="3" type="ORF">BSTOLATCC_MIC31677</name>
</gene>
<comment type="caution">
    <text evidence="3">The sequence shown here is derived from an EMBL/GenBank/DDBJ whole genome shotgun (WGS) entry which is preliminary data.</text>
</comment>
<proteinExistence type="inferred from homology"/>
<keyword evidence="2" id="KW-0378">Hydrolase</keyword>
<dbReference type="AlphaFoldDB" id="A0AAU9J6H9"/>
<sequence>MRLVIAFTLLSAALAAIQSDLVKEIPHAPSNLKFTMYSGYLPLKNTQGRQIHYVFFTSQNNPQTDPLVLWLNGGPGCSSLEGAFMENGPLVFSESEMKIMVNPYTWNLNASMLYFEAPAGVGYSIMGNIANNNTNDNQTAADNLQALLLWFQGFPEYLPNKFYIAGESYAGIYVPTLTYNVLTYNAGNPPTKINIQGFLVGNGCTDWNVDAENAFAYFGWWHGLFGYDVWNTWVNNNCTAFSTSPVCVATQDTMYDLFTDINFYDVYRQCVYPNFGYNSHRAKFTSATKLGGVVNCVPDIGLTKYLNLPQVRTAFHINSSLGAWTECTDLNYQIDYQLGSIYLYPILLDPQYGLRARFYSGDTDAAVPTIGTRQWIQNLVNKGVISVTKPWREWILNHQVGGMVIDYAPAGSTKPNFTFMTIRGTGHMSIQWKRPEGYHMFITYITGQDP</sequence>
<dbReference type="PROSITE" id="PS00131">
    <property type="entry name" value="CARBOXYPEPT_SER_SER"/>
    <property type="match status" value="1"/>
</dbReference>
<accession>A0AAU9J6H9</accession>
<dbReference type="GO" id="GO:0006508">
    <property type="term" value="P:proteolysis"/>
    <property type="evidence" value="ECO:0007669"/>
    <property type="project" value="UniProtKB-KW"/>
</dbReference>
<name>A0AAU9J6H9_9CILI</name>
<feature type="signal peptide" evidence="2">
    <location>
        <begin position="1"/>
        <end position="19"/>
    </location>
</feature>
<keyword evidence="2" id="KW-0732">Signal</keyword>
<evidence type="ECO:0000313" key="3">
    <source>
        <dbReference type="EMBL" id="CAG9322551.1"/>
    </source>
</evidence>
<dbReference type="EMBL" id="CAJZBQ010000032">
    <property type="protein sequence ID" value="CAG9322551.1"/>
    <property type="molecule type" value="Genomic_DNA"/>
</dbReference>
<evidence type="ECO:0000256" key="2">
    <source>
        <dbReference type="RuleBase" id="RU361156"/>
    </source>
</evidence>
<dbReference type="SUPFAM" id="SSF53474">
    <property type="entry name" value="alpha/beta-Hydrolases"/>
    <property type="match status" value="1"/>
</dbReference>
<keyword evidence="4" id="KW-1185">Reference proteome</keyword>
<dbReference type="EC" id="3.4.16.-" evidence="2"/>
<dbReference type="InterPro" id="IPR029058">
    <property type="entry name" value="AB_hydrolase_fold"/>
</dbReference>
<reference evidence="3" key="1">
    <citation type="submission" date="2021-09" db="EMBL/GenBank/DDBJ databases">
        <authorList>
            <consortium name="AG Swart"/>
            <person name="Singh M."/>
            <person name="Singh A."/>
            <person name="Seah K."/>
            <person name="Emmerich C."/>
        </authorList>
    </citation>
    <scope>NUCLEOTIDE SEQUENCE</scope>
    <source>
        <strain evidence="3">ATCC30299</strain>
    </source>
</reference>
<organism evidence="3 4">
    <name type="scientific">Blepharisma stoltei</name>
    <dbReference type="NCBI Taxonomy" id="1481888"/>
    <lineage>
        <taxon>Eukaryota</taxon>
        <taxon>Sar</taxon>
        <taxon>Alveolata</taxon>
        <taxon>Ciliophora</taxon>
        <taxon>Postciliodesmatophora</taxon>
        <taxon>Heterotrichea</taxon>
        <taxon>Heterotrichida</taxon>
        <taxon>Blepharismidae</taxon>
        <taxon>Blepharisma</taxon>
    </lineage>
</organism>
<dbReference type="PRINTS" id="PR00724">
    <property type="entry name" value="CRBOXYPTASEC"/>
</dbReference>
<evidence type="ECO:0000256" key="1">
    <source>
        <dbReference type="ARBA" id="ARBA00009431"/>
    </source>
</evidence>
<comment type="similarity">
    <text evidence="1 2">Belongs to the peptidase S10 family.</text>
</comment>